<evidence type="ECO:0000256" key="1">
    <source>
        <dbReference type="ARBA" id="ARBA00022723"/>
    </source>
</evidence>
<dbReference type="InterPro" id="IPR009015">
    <property type="entry name" value="Fucose_isomerase_N/cen_sf"/>
</dbReference>
<evidence type="ECO:0000256" key="4">
    <source>
        <dbReference type="ARBA" id="ARBA00023277"/>
    </source>
</evidence>
<proteinExistence type="predicted"/>
<protein>
    <submittedName>
        <fullName evidence="8">Fucose isomerase</fullName>
    </submittedName>
</protein>
<dbReference type="PANTHER" id="PTHR37840:SF1">
    <property type="entry name" value="L-FUCOSE ISOMERASE"/>
    <property type="match status" value="1"/>
</dbReference>
<feature type="domain" description="L-fucose isomerase N-terminal-2" evidence="7">
    <location>
        <begin position="257"/>
        <end position="310"/>
    </location>
</feature>
<evidence type="ECO:0000256" key="3">
    <source>
        <dbReference type="ARBA" id="ARBA00023235"/>
    </source>
</evidence>
<dbReference type="Pfam" id="PF07882">
    <property type="entry name" value="Fucose_iso_N2"/>
    <property type="match status" value="1"/>
</dbReference>
<dbReference type="SUPFAM" id="SSF53743">
    <property type="entry name" value="FucI/AraA N-terminal and middle domains"/>
    <property type="match status" value="1"/>
</dbReference>
<dbReference type="Pfam" id="PF02952">
    <property type="entry name" value="Fucose_iso_C"/>
    <property type="match status" value="1"/>
</dbReference>
<dbReference type="GO" id="GO:0008736">
    <property type="term" value="F:L-fucose isomerase activity"/>
    <property type="evidence" value="ECO:0007669"/>
    <property type="project" value="InterPro"/>
</dbReference>
<dbReference type="PATRIC" id="fig|1453497.3.peg.1077"/>
<feature type="domain" description="L-fucose isomerase C-terminal" evidence="5">
    <location>
        <begin position="334"/>
        <end position="468"/>
    </location>
</feature>
<dbReference type="InterPro" id="IPR038392">
    <property type="entry name" value="Fucose_isomerase_dom2_sf"/>
</dbReference>
<keyword evidence="9" id="KW-1185">Reference proteome</keyword>
<dbReference type="EMBL" id="JFHK01000003">
    <property type="protein sequence ID" value="OAA31513.1"/>
    <property type="molecule type" value="Genomic_DNA"/>
</dbReference>
<dbReference type="Proteomes" id="UP000077339">
    <property type="component" value="Unassembled WGS sequence"/>
</dbReference>
<dbReference type="Gene3D" id="3.40.50.1070">
    <property type="match status" value="1"/>
</dbReference>
<keyword evidence="4" id="KW-0119">Carbohydrate metabolism</keyword>
<dbReference type="GO" id="GO:0042355">
    <property type="term" value="P:L-fucose catabolic process"/>
    <property type="evidence" value="ECO:0007669"/>
    <property type="project" value="TreeGrafter"/>
</dbReference>
<dbReference type="GO" id="GO:0008790">
    <property type="term" value="F:arabinose isomerase activity"/>
    <property type="evidence" value="ECO:0007669"/>
    <property type="project" value="TreeGrafter"/>
</dbReference>
<dbReference type="GO" id="GO:0030145">
    <property type="term" value="F:manganese ion binding"/>
    <property type="evidence" value="ECO:0007669"/>
    <property type="project" value="InterPro"/>
</dbReference>
<comment type="caution">
    <text evidence="8">The sequence shown here is derived from an EMBL/GenBank/DDBJ whole genome shotgun (WGS) entry which is preliminary data.</text>
</comment>
<dbReference type="InterPro" id="IPR015888">
    <property type="entry name" value="Fuc_isomerase_C"/>
</dbReference>
<feature type="domain" description="L-fucose isomerase N-terminal-1" evidence="6">
    <location>
        <begin position="4"/>
        <end position="158"/>
    </location>
</feature>
<dbReference type="STRING" id="1453497.AT15_05420"/>
<evidence type="ECO:0000259" key="7">
    <source>
        <dbReference type="Pfam" id="PF07882"/>
    </source>
</evidence>
<dbReference type="Gene3D" id="3.20.14.10">
    <property type="entry name" value="L-fucose/L-arabinose isomerase, C-terminal"/>
    <property type="match status" value="1"/>
</dbReference>
<evidence type="ECO:0000259" key="5">
    <source>
        <dbReference type="Pfam" id="PF02952"/>
    </source>
</evidence>
<dbReference type="InterPro" id="IPR038393">
    <property type="entry name" value="Fuc_iso_dom3_sf"/>
</dbReference>
<name>A0A182C7D8_9BACT</name>
<dbReference type="PANTHER" id="PTHR37840">
    <property type="entry name" value="L-FUCOSE ISOMERASE"/>
    <property type="match status" value="1"/>
</dbReference>
<dbReference type="Pfam" id="PF07881">
    <property type="entry name" value="Fucose_iso_N1"/>
    <property type="match status" value="1"/>
</dbReference>
<dbReference type="InterPro" id="IPR012889">
    <property type="entry name" value="Fucose_isomerase_N2"/>
</dbReference>
<dbReference type="Gene3D" id="3.40.275.10">
    <property type="entry name" value="L-fucose Isomerase, Chain A, domain 2"/>
    <property type="match status" value="1"/>
</dbReference>
<evidence type="ECO:0000256" key="2">
    <source>
        <dbReference type="ARBA" id="ARBA00023211"/>
    </source>
</evidence>
<keyword evidence="3 8" id="KW-0413">Isomerase</keyword>
<dbReference type="GO" id="GO:0019571">
    <property type="term" value="P:D-arabinose catabolic process"/>
    <property type="evidence" value="ECO:0007669"/>
    <property type="project" value="TreeGrafter"/>
</dbReference>
<evidence type="ECO:0000259" key="6">
    <source>
        <dbReference type="Pfam" id="PF07881"/>
    </source>
</evidence>
<accession>A0A182C7D8</accession>
<reference evidence="8 9" key="1">
    <citation type="submission" date="2014-02" db="EMBL/GenBank/DDBJ databases">
        <title>Kosmotoga genome sequencing.</title>
        <authorList>
            <person name="Pollo S.M."/>
            <person name="Charchuk R."/>
            <person name="Nesbo C.L."/>
        </authorList>
    </citation>
    <scope>NUCLEOTIDE SEQUENCE [LARGE SCALE GENOMIC DNA]</scope>
    <source>
        <strain evidence="8 9">S304</strain>
    </source>
</reference>
<dbReference type="GO" id="GO:0005737">
    <property type="term" value="C:cytoplasm"/>
    <property type="evidence" value="ECO:0007669"/>
    <property type="project" value="InterPro"/>
</dbReference>
<keyword evidence="1" id="KW-0479">Metal-binding</keyword>
<gene>
    <name evidence="8" type="ORF">AT15_05420</name>
</gene>
<dbReference type="InterPro" id="IPR005763">
    <property type="entry name" value="Fucose_isomerase"/>
</dbReference>
<dbReference type="InterPro" id="IPR012888">
    <property type="entry name" value="Fucose_iso_N1"/>
</dbReference>
<dbReference type="AlphaFoldDB" id="A0A182C7D8"/>
<dbReference type="RefSeq" id="WP_068345785.1">
    <property type="nucleotide sequence ID" value="NZ_JFHK01000003.1"/>
</dbReference>
<evidence type="ECO:0000313" key="9">
    <source>
        <dbReference type="Proteomes" id="UP000077339"/>
    </source>
</evidence>
<dbReference type="InterPro" id="IPR038391">
    <property type="entry name" value="Fucose_iso_dom1_sf"/>
</dbReference>
<dbReference type="CDD" id="cd00578">
    <property type="entry name" value="L-fuc_L-ara-isomerases"/>
    <property type="match status" value="1"/>
</dbReference>
<keyword evidence="2" id="KW-0464">Manganese</keyword>
<evidence type="ECO:0000313" key="8">
    <source>
        <dbReference type="EMBL" id="OAA31513.1"/>
    </source>
</evidence>
<sequence length="472" mass="53623">MEKIKVGILTFSDGREFVHRDLVEINKRFEEKLKGRLESTGEIEVITGSEIVWKPSIAKREALRLRNEGAEVTIFNYAVWAFPHFTVIASKFAPQPFLLFGNVNPKYPGMVGMLAAAGSLDHDGTLSRRVWGDIESDEALQKIIAFIRAAATKSRLKGSRYGLIGGRPMGMYTAVPNVDLWNSLFGIDIEHIDQYEIIRRSELIPERMTKKAREWLEARIKRIHYDGKQLTPDKLELQIKSYYAVKDIVEEMELDFVGIKAQPELTNNFATMDVTEAFLNDPYDWDGPHEPIVCATEADSDGALTMQILKFISRSPVLFADVRHYDAEFDVLDLCNSGSHATFFAGKSYIPEENLKYVEFYPEGFYFPAGGASVRHIAAPGKVTIARLMRNNGKYWMAIIPAEFIDLGERAEEKAANTQIEWPHAFAKLEVPIDEFLSTYGSNHCHAVYGDYVEELKTFCEISGIDYKLYRR</sequence>
<dbReference type="OrthoDB" id="9760430at2"/>
<organism evidence="8 9">
    <name type="scientific">Kosmotoga arenicorallina S304</name>
    <dbReference type="NCBI Taxonomy" id="1453497"/>
    <lineage>
        <taxon>Bacteria</taxon>
        <taxon>Thermotogati</taxon>
        <taxon>Thermotogota</taxon>
        <taxon>Thermotogae</taxon>
        <taxon>Kosmotogales</taxon>
        <taxon>Kosmotogaceae</taxon>
        <taxon>Kosmotoga</taxon>
    </lineage>
</organism>